<dbReference type="OrthoDB" id="10025005at2759"/>
<dbReference type="Pfam" id="PF02214">
    <property type="entry name" value="BTB_2"/>
    <property type="match status" value="1"/>
</dbReference>
<dbReference type="PANTHER" id="PTHR14499:SF136">
    <property type="entry name" value="GH08630P"/>
    <property type="match status" value="1"/>
</dbReference>
<dbReference type="InterPro" id="IPR003131">
    <property type="entry name" value="T1-type_BTB"/>
</dbReference>
<evidence type="ECO:0000313" key="3">
    <source>
        <dbReference type="Proteomes" id="UP000266861"/>
    </source>
</evidence>
<dbReference type="PANTHER" id="PTHR14499">
    <property type="entry name" value="POTASSIUM CHANNEL TETRAMERIZATION DOMAIN-CONTAINING"/>
    <property type="match status" value="1"/>
</dbReference>
<dbReference type="GO" id="GO:0051260">
    <property type="term" value="P:protein homooligomerization"/>
    <property type="evidence" value="ECO:0007669"/>
    <property type="project" value="InterPro"/>
</dbReference>
<organism evidence="2 3">
    <name type="scientific">Diversispora epigaea</name>
    <dbReference type="NCBI Taxonomy" id="1348612"/>
    <lineage>
        <taxon>Eukaryota</taxon>
        <taxon>Fungi</taxon>
        <taxon>Fungi incertae sedis</taxon>
        <taxon>Mucoromycota</taxon>
        <taxon>Glomeromycotina</taxon>
        <taxon>Glomeromycetes</taxon>
        <taxon>Diversisporales</taxon>
        <taxon>Diversisporaceae</taxon>
        <taxon>Diversispora</taxon>
    </lineage>
</organism>
<dbReference type="InterPro" id="IPR011333">
    <property type="entry name" value="SKP1/BTB/POZ_sf"/>
</dbReference>
<name>A0A397I0V5_9GLOM</name>
<dbReference type="Gene3D" id="3.30.710.10">
    <property type="entry name" value="Potassium Channel Kv1.1, Chain A"/>
    <property type="match status" value="1"/>
</dbReference>
<evidence type="ECO:0000313" key="2">
    <source>
        <dbReference type="EMBL" id="RHZ67064.1"/>
    </source>
</evidence>
<dbReference type="EMBL" id="PQFF01000277">
    <property type="protein sequence ID" value="RHZ67064.1"/>
    <property type="molecule type" value="Genomic_DNA"/>
</dbReference>
<dbReference type="Proteomes" id="UP000266861">
    <property type="component" value="Unassembled WGS sequence"/>
</dbReference>
<comment type="caution">
    <text evidence="2">The sequence shown here is derived from an EMBL/GenBank/DDBJ whole genome shotgun (WGS) entry which is preliminary data.</text>
</comment>
<proteinExistence type="predicted"/>
<dbReference type="STRING" id="1348612.A0A397I0V5"/>
<gene>
    <name evidence="2" type="ORF">Glove_303g147</name>
</gene>
<sequence>MEKIEITQENLEKEKLDSEEIILDVGGTKYITKRSILIKYPNTLLGEKFLNSSNCNKEYFFDRNGRAFHYITEFYHTGKLLWPDKNHGVTCEEVEREFEYFQIPSKKNHANTLAFEAAVNTFDQIVSAFEKVIIILSQNFYFGVKLVFFENKATDYKGFQSLFSSLGGKEYTILTTMNTQIKKKLENNFSESKLKWKCEKVEGFLKDTCFRVKIKYDINHALIAKYYKFQ</sequence>
<protein>
    <recommendedName>
        <fullName evidence="1">Potassium channel tetramerisation-type BTB domain-containing protein</fullName>
    </recommendedName>
</protein>
<evidence type="ECO:0000259" key="1">
    <source>
        <dbReference type="Pfam" id="PF02214"/>
    </source>
</evidence>
<keyword evidence="3" id="KW-1185">Reference proteome</keyword>
<dbReference type="SUPFAM" id="SSF54695">
    <property type="entry name" value="POZ domain"/>
    <property type="match status" value="1"/>
</dbReference>
<dbReference type="AlphaFoldDB" id="A0A397I0V5"/>
<feature type="domain" description="Potassium channel tetramerisation-type BTB" evidence="1">
    <location>
        <begin position="21"/>
        <end position="106"/>
    </location>
</feature>
<reference evidence="2 3" key="1">
    <citation type="submission" date="2018-08" db="EMBL/GenBank/DDBJ databases">
        <title>Genome and evolution of the arbuscular mycorrhizal fungus Diversispora epigaea (formerly Glomus versiforme) and its bacterial endosymbionts.</title>
        <authorList>
            <person name="Sun X."/>
            <person name="Fei Z."/>
            <person name="Harrison M."/>
        </authorList>
    </citation>
    <scope>NUCLEOTIDE SEQUENCE [LARGE SCALE GENOMIC DNA]</scope>
    <source>
        <strain evidence="2 3">IT104</strain>
    </source>
</reference>
<accession>A0A397I0V5</accession>